<name>A0A2Z6PLC1_TRISU</name>
<dbReference type="Pfam" id="PF14244">
    <property type="entry name" value="Retrotran_gag_3"/>
    <property type="match status" value="1"/>
</dbReference>
<dbReference type="AlphaFoldDB" id="A0A2Z6PLC1"/>
<keyword evidence="9" id="KW-1185">Reference proteome</keyword>
<dbReference type="PANTHER" id="PTHR11439:SF498">
    <property type="entry name" value="DNAK FAMILY PROTEIN"/>
    <property type="match status" value="1"/>
</dbReference>
<feature type="domain" description="Retroviral polymerase SH3-like" evidence="7">
    <location>
        <begin position="516"/>
        <end position="575"/>
    </location>
</feature>
<dbReference type="PANTHER" id="PTHR11439">
    <property type="entry name" value="GAG-POL-RELATED RETROTRANSPOSON"/>
    <property type="match status" value="1"/>
</dbReference>
<dbReference type="OrthoDB" id="2802215at2759"/>
<keyword evidence="1" id="KW-0378">Hydrolase</keyword>
<evidence type="ECO:0000256" key="1">
    <source>
        <dbReference type="ARBA" id="ARBA00022750"/>
    </source>
</evidence>
<dbReference type="EMBL" id="DF975530">
    <property type="protein sequence ID" value="GAU51775.1"/>
    <property type="molecule type" value="Genomic_DNA"/>
</dbReference>
<evidence type="ECO:0000256" key="2">
    <source>
        <dbReference type="SAM" id="MobiDB-lite"/>
    </source>
</evidence>
<feature type="domain" description="Retrovirus-related Pol polyprotein from transposon TNT 1-94-like beta-barrel" evidence="6">
    <location>
        <begin position="372"/>
        <end position="419"/>
    </location>
</feature>
<protein>
    <recommendedName>
        <fullName evidence="10">Reverse transcriptase Ty1/copia-type domain-containing protein</fullName>
    </recommendedName>
</protein>
<dbReference type="Pfam" id="PF07727">
    <property type="entry name" value="RVT_2"/>
    <property type="match status" value="1"/>
</dbReference>
<feature type="compositionally biased region" description="Low complexity" evidence="2">
    <location>
        <begin position="7"/>
        <end position="17"/>
    </location>
</feature>
<dbReference type="InterPro" id="IPR013103">
    <property type="entry name" value="RVT_2"/>
</dbReference>
<reference evidence="9" key="1">
    <citation type="journal article" date="2017" name="Front. Plant Sci.">
        <title>Climate Clever Clovers: New Paradigm to Reduce the Environmental Footprint of Ruminants by Breeding Low Methanogenic Forages Utilizing Haplotype Variation.</title>
        <authorList>
            <person name="Kaur P."/>
            <person name="Appels R."/>
            <person name="Bayer P.E."/>
            <person name="Keeble-Gagnere G."/>
            <person name="Wang J."/>
            <person name="Hirakawa H."/>
            <person name="Shirasawa K."/>
            <person name="Vercoe P."/>
            <person name="Stefanova K."/>
            <person name="Durmic Z."/>
            <person name="Nichols P."/>
            <person name="Revell C."/>
            <person name="Isobe S.N."/>
            <person name="Edwards D."/>
            <person name="Erskine W."/>
        </authorList>
    </citation>
    <scope>NUCLEOTIDE SEQUENCE [LARGE SCALE GENOMIC DNA]</scope>
    <source>
        <strain evidence="9">cv. Daliak</strain>
    </source>
</reference>
<dbReference type="InterPro" id="IPR005162">
    <property type="entry name" value="Retrotrans_gag_dom"/>
</dbReference>
<feature type="region of interest" description="Disordered" evidence="2">
    <location>
        <begin position="1"/>
        <end position="27"/>
    </location>
</feature>
<feature type="domain" description="Retrotransposon gag" evidence="3">
    <location>
        <begin position="86"/>
        <end position="158"/>
    </location>
</feature>
<evidence type="ECO:0000259" key="5">
    <source>
        <dbReference type="Pfam" id="PF14244"/>
    </source>
</evidence>
<dbReference type="Pfam" id="PF03732">
    <property type="entry name" value="Retrotrans_gag"/>
    <property type="match status" value="1"/>
</dbReference>
<dbReference type="InterPro" id="IPR029472">
    <property type="entry name" value="Copia-like_N"/>
</dbReference>
<dbReference type="CDD" id="cd09272">
    <property type="entry name" value="RNase_HI_RT_Ty1"/>
    <property type="match status" value="1"/>
</dbReference>
<feature type="region of interest" description="Disordered" evidence="2">
    <location>
        <begin position="333"/>
        <end position="352"/>
    </location>
</feature>
<feature type="domain" description="Reverse transcriptase Ty1/copia-type" evidence="4">
    <location>
        <begin position="748"/>
        <end position="987"/>
    </location>
</feature>
<evidence type="ECO:0000313" key="8">
    <source>
        <dbReference type="EMBL" id="GAU51775.1"/>
    </source>
</evidence>
<evidence type="ECO:0000313" key="9">
    <source>
        <dbReference type="Proteomes" id="UP000242715"/>
    </source>
</evidence>
<gene>
    <name evidence="8" type="ORF">TSUD_415620</name>
</gene>
<dbReference type="InterPro" id="IPR043502">
    <property type="entry name" value="DNA/RNA_pol_sf"/>
</dbReference>
<keyword evidence="1" id="KW-0064">Aspartyl protease</keyword>
<dbReference type="Proteomes" id="UP000242715">
    <property type="component" value="Unassembled WGS sequence"/>
</dbReference>
<evidence type="ECO:0000259" key="3">
    <source>
        <dbReference type="Pfam" id="PF03732"/>
    </source>
</evidence>
<dbReference type="Pfam" id="PF25597">
    <property type="entry name" value="SH3_retrovirus"/>
    <property type="match status" value="1"/>
</dbReference>
<proteinExistence type="predicted"/>
<dbReference type="GO" id="GO:0004190">
    <property type="term" value="F:aspartic-type endopeptidase activity"/>
    <property type="evidence" value="ECO:0007669"/>
    <property type="project" value="UniProtKB-KW"/>
</dbReference>
<dbReference type="Pfam" id="PF22936">
    <property type="entry name" value="Pol_BBD"/>
    <property type="match status" value="1"/>
</dbReference>
<keyword evidence="1" id="KW-0645">Protease</keyword>
<sequence>MPPRVAPIDPSSDPSSPYFVHSSDGPSTVKVSPLLNGSNYHSWSRSMRRALGGKLKIEFIDGSIQVPTDPFDPSFRAWNRCNMLVHSWIMNSVSESIAQSIVFMENALDVWHDLKERFAQADLVRISELQQDLYALKQESRSVTEFYSDLKLLWEELEIYLPMPNCSCRIRCSCEAMRAARANHNLLYIMRFLTGLNENFAMVKSQILLMDPLPPMNKVFSLVLQHERQGNFTSAEDSKISLNATQSKFSGYSRSGTKVCTFCGKDNHVVANCFKKHGLPPHFRKGSSSNNAAVEGGIDDTTTAIEANSGSTTITQDQALQLITLLQNSFPSQGQTNASTSGRNGSNEFTGHTSVNQGNHSKFFNACSLGNWIIDSGASHHICNSTQWFHSYNEITPIKVKLPNGNYVFAKYSGTVQFSPSFKLSDDQMTKRMIGSASVFEGLYYLKLQDKDVHVNHTDGTHTNTIPNQAIWHFRLVQHATFLMNRIPTPLLHNKSPYEMLYNELPDLENLKVFGSLAYASTLQAHRTKLEPRSRKCIFLGYKQGVKGTILYDLNTKETFISRNVTHHDNILPYPSTSIHPTWHYHTSFSPATSQEQSETIQLPTTDSVESSHDPHIIPNQPSPNDLIVPISHTPNSPIIPPNQCSSPDVTTNISPPAMRPIRDKHAPSYLADYVCNQATTPANLSSQGICYPISEYHSLANLSQTHHAYTLSVTHTTEPSSYSEACKFDCWQKAMNAELEALTKTGTWVIVDLPPLAKPIGSKWVYKVKYKADGTIERHKARLVAKGYNQVEGLDFFDTFSPVAKLTTVRTLLAIASIKQWHLHQLDVNNAFLHGDLEEDVYMTIPDGVPHTKPGQVCKLLKSLYGLKQASRMWYEKLTSLLIHEGYHQSTADYSLFTLQQGSAFTALLVYVDDIILAGTSTTEFDRIKGILDAQFKIKDLGTLKYFLGLEVAQSREGINVSQRKYCLDLLKDSGLLGSKPATTPLDPAIKLHQDEGKPYADVSQYRRLIGKLLYLTNTRPDIAYATQQLSQFLHKPTVTHYNAACRIIRYLKHSPGKGLTFSRHCDIQLLGFSDADWAGCIDTRRSTSGHCFFIGTSLISWKAKKQTTVSRSSSEAEYRALSSATCELIWLLFLLKDLQIECSKPPVLYCDSQSAMHIASNPVFHERTKHLEIDCHLVREKVQQGLLRLLPISTEDQLADCLTKALPAPKFSSFIHKLGLRDIYAPKLEGGC</sequence>
<dbReference type="SUPFAM" id="SSF56672">
    <property type="entry name" value="DNA/RNA polymerases"/>
    <property type="match status" value="1"/>
</dbReference>
<accession>A0A2Z6PLC1</accession>
<evidence type="ECO:0008006" key="10">
    <source>
        <dbReference type="Google" id="ProtNLM"/>
    </source>
</evidence>
<organism evidence="8 9">
    <name type="scientific">Trifolium subterraneum</name>
    <name type="common">Subterranean clover</name>
    <dbReference type="NCBI Taxonomy" id="3900"/>
    <lineage>
        <taxon>Eukaryota</taxon>
        <taxon>Viridiplantae</taxon>
        <taxon>Streptophyta</taxon>
        <taxon>Embryophyta</taxon>
        <taxon>Tracheophyta</taxon>
        <taxon>Spermatophyta</taxon>
        <taxon>Magnoliopsida</taxon>
        <taxon>eudicotyledons</taxon>
        <taxon>Gunneridae</taxon>
        <taxon>Pentapetalae</taxon>
        <taxon>rosids</taxon>
        <taxon>fabids</taxon>
        <taxon>Fabales</taxon>
        <taxon>Fabaceae</taxon>
        <taxon>Papilionoideae</taxon>
        <taxon>50 kb inversion clade</taxon>
        <taxon>NPAAA clade</taxon>
        <taxon>Hologalegina</taxon>
        <taxon>IRL clade</taxon>
        <taxon>Trifolieae</taxon>
        <taxon>Trifolium</taxon>
    </lineage>
</organism>
<dbReference type="InterPro" id="IPR057670">
    <property type="entry name" value="SH3_retrovirus"/>
</dbReference>
<evidence type="ECO:0000259" key="7">
    <source>
        <dbReference type="Pfam" id="PF25597"/>
    </source>
</evidence>
<feature type="domain" description="Retrotransposon Copia-like N-terminal" evidence="5">
    <location>
        <begin position="21"/>
        <end position="67"/>
    </location>
</feature>
<evidence type="ECO:0000259" key="6">
    <source>
        <dbReference type="Pfam" id="PF22936"/>
    </source>
</evidence>
<dbReference type="InterPro" id="IPR054722">
    <property type="entry name" value="PolX-like_BBD"/>
</dbReference>
<evidence type="ECO:0000259" key="4">
    <source>
        <dbReference type="Pfam" id="PF07727"/>
    </source>
</evidence>